<evidence type="ECO:0000313" key="2">
    <source>
        <dbReference type="EMBL" id="KAK5051328.1"/>
    </source>
</evidence>
<sequence>MRISEVIFLGLSALNTVPASPALPVDHEGEVTTTIHLISTSTNVVTIPAVATHTAAGGSHDSTCGVYVCINRFWEEPCQHLFPKTGECFAFMGWWNQSLSALGPDPDCFCAFYSDDKCSNHIKFANGTTVTLRTPGIDDGLAYEGVNDSVGSMRCVYDS</sequence>
<gene>
    <name evidence="2" type="ORF">LTR84_002980</name>
</gene>
<organism evidence="2 3">
    <name type="scientific">Exophiala bonariae</name>
    <dbReference type="NCBI Taxonomy" id="1690606"/>
    <lineage>
        <taxon>Eukaryota</taxon>
        <taxon>Fungi</taxon>
        <taxon>Dikarya</taxon>
        <taxon>Ascomycota</taxon>
        <taxon>Pezizomycotina</taxon>
        <taxon>Eurotiomycetes</taxon>
        <taxon>Chaetothyriomycetidae</taxon>
        <taxon>Chaetothyriales</taxon>
        <taxon>Herpotrichiellaceae</taxon>
        <taxon>Exophiala</taxon>
    </lineage>
</organism>
<dbReference type="GeneID" id="89971174"/>
<dbReference type="AlphaFoldDB" id="A0AAV9N8D6"/>
<dbReference type="RefSeq" id="XP_064705555.1">
    <property type="nucleotide sequence ID" value="XM_064846575.1"/>
</dbReference>
<dbReference type="Proteomes" id="UP001358417">
    <property type="component" value="Unassembled WGS sequence"/>
</dbReference>
<feature type="signal peptide" evidence="1">
    <location>
        <begin position="1"/>
        <end position="19"/>
    </location>
</feature>
<evidence type="ECO:0000256" key="1">
    <source>
        <dbReference type="SAM" id="SignalP"/>
    </source>
</evidence>
<reference evidence="2 3" key="1">
    <citation type="submission" date="2023-08" db="EMBL/GenBank/DDBJ databases">
        <title>Black Yeasts Isolated from many extreme environments.</title>
        <authorList>
            <person name="Coleine C."/>
            <person name="Stajich J.E."/>
            <person name="Selbmann L."/>
        </authorList>
    </citation>
    <scope>NUCLEOTIDE SEQUENCE [LARGE SCALE GENOMIC DNA]</scope>
    <source>
        <strain evidence="2 3">CCFEE 5792</strain>
    </source>
</reference>
<accession>A0AAV9N8D6</accession>
<feature type="chain" id="PRO_5043664749" evidence="1">
    <location>
        <begin position="20"/>
        <end position="159"/>
    </location>
</feature>
<name>A0AAV9N8D6_9EURO</name>
<keyword evidence="1" id="KW-0732">Signal</keyword>
<comment type="caution">
    <text evidence="2">The sequence shown here is derived from an EMBL/GenBank/DDBJ whole genome shotgun (WGS) entry which is preliminary data.</text>
</comment>
<protein>
    <submittedName>
        <fullName evidence="2">Uncharacterized protein</fullName>
    </submittedName>
</protein>
<keyword evidence="3" id="KW-1185">Reference proteome</keyword>
<dbReference type="EMBL" id="JAVRRD010000015">
    <property type="protein sequence ID" value="KAK5051328.1"/>
    <property type="molecule type" value="Genomic_DNA"/>
</dbReference>
<proteinExistence type="predicted"/>
<evidence type="ECO:0000313" key="3">
    <source>
        <dbReference type="Proteomes" id="UP001358417"/>
    </source>
</evidence>